<organism evidence="5 6">
    <name type="scientific">Xenopus laevis</name>
    <name type="common">African clawed frog</name>
    <dbReference type="NCBI Taxonomy" id="8355"/>
    <lineage>
        <taxon>Eukaryota</taxon>
        <taxon>Metazoa</taxon>
        <taxon>Chordata</taxon>
        <taxon>Craniata</taxon>
        <taxon>Vertebrata</taxon>
        <taxon>Euteleostomi</taxon>
        <taxon>Amphibia</taxon>
        <taxon>Batrachia</taxon>
        <taxon>Anura</taxon>
        <taxon>Pipoidea</taxon>
        <taxon>Pipidae</taxon>
        <taxon>Xenopodinae</taxon>
        <taxon>Xenopus</taxon>
        <taxon>Xenopus</taxon>
    </lineage>
</organism>
<dbReference type="Gene3D" id="2.60.40.10">
    <property type="entry name" value="Immunoglobulins"/>
    <property type="match status" value="4"/>
</dbReference>
<keyword evidence="5" id="KW-1185">Reference proteome</keyword>
<dbReference type="GO" id="GO:2000403">
    <property type="term" value="P:positive regulation of lymphocyte migration"/>
    <property type="evidence" value="ECO:0007669"/>
    <property type="project" value="InterPro"/>
</dbReference>
<feature type="domain" description="Ig-like" evidence="4">
    <location>
        <begin position="114"/>
        <end position="194"/>
    </location>
</feature>
<protein>
    <submittedName>
        <fullName evidence="6">Uncharacterized protein LOC108695244</fullName>
    </submittedName>
</protein>
<feature type="region of interest" description="Disordered" evidence="1">
    <location>
        <begin position="541"/>
        <end position="573"/>
    </location>
</feature>
<dbReference type="InterPro" id="IPR003599">
    <property type="entry name" value="Ig_sub"/>
</dbReference>
<feature type="domain" description="Ig-like" evidence="4">
    <location>
        <begin position="306"/>
        <end position="386"/>
    </location>
</feature>
<dbReference type="PANTHER" id="PTHR14162:SF1">
    <property type="entry name" value="MUCOSAL ADDRESSIN CELL ADHESION MOLECULE 1"/>
    <property type="match status" value="1"/>
</dbReference>
<evidence type="ECO:0000256" key="1">
    <source>
        <dbReference type="SAM" id="MobiDB-lite"/>
    </source>
</evidence>
<keyword evidence="2" id="KW-0812">Transmembrane</keyword>
<dbReference type="GO" id="GO:0016020">
    <property type="term" value="C:membrane"/>
    <property type="evidence" value="ECO:0007669"/>
    <property type="project" value="InterPro"/>
</dbReference>
<dbReference type="PROSITE" id="PS50835">
    <property type="entry name" value="IG_LIKE"/>
    <property type="match status" value="2"/>
</dbReference>
<evidence type="ECO:0000313" key="6">
    <source>
        <dbReference type="RefSeq" id="XP_041418250.1"/>
    </source>
</evidence>
<keyword evidence="2" id="KW-1133">Transmembrane helix</keyword>
<evidence type="ECO:0000313" key="5">
    <source>
        <dbReference type="Proteomes" id="UP000186698"/>
    </source>
</evidence>
<dbReference type="InterPro" id="IPR037413">
    <property type="entry name" value="MADCAM1"/>
</dbReference>
<dbReference type="OrthoDB" id="9907246at2759"/>
<evidence type="ECO:0000256" key="2">
    <source>
        <dbReference type="SAM" id="Phobius"/>
    </source>
</evidence>
<proteinExistence type="predicted"/>
<dbReference type="SMART" id="SM00409">
    <property type="entry name" value="IG"/>
    <property type="match status" value="2"/>
</dbReference>
<accession>A0A8J1KLS1</accession>
<dbReference type="SUPFAM" id="SSF48726">
    <property type="entry name" value="Immunoglobulin"/>
    <property type="match status" value="4"/>
</dbReference>
<feature type="chain" id="PRO_5035328957" evidence="3">
    <location>
        <begin position="23"/>
        <end position="676"/>
    </location>
</feature>
<dbReference type="Pfam" id="PF07654">
    <property type="entry name" value="C1-set"/>
    <property type="match status" value="2"/>
</dbReference>
<dbReference type="CTD" id="108695244"/>
<dbReference type="RefSeq" id="XP_041418250.1">
    <property type="nucleotide sequence ID" value="XM_041562316.1"/>
</dbReference>
<sequence>MAPSYYAFILLYLLHLFIHCQAQYELSIAPQNPVVSLGASVQLNCSINCPGGSTTWKGLDTNLGGLSIGRGFSVLNIQNASISMEGTMICVGSCSEAGKKHYHNTVFLHVYALPETLLLSTHPEEEPPSLHCFMRAVYVTSDITVKWFKGLESLEASKQEEKWYEDEDGLSYYTWKLPVTEKWEPGTSYNCEAEIDVGGYLFTRKGILQLPQKAQYELSIAPQNPVVSLGASVQLNCSINCPGGSTTWKGLDTNLGGLSIGTGFSVLNIQNASISMEGTMICVGSCPEAGKKHYNNTVFLHVYALPETLLLSTHPEEEPPSLHCFMRAVYVTSDITVKWFKGLESLEASKQEEKWYEDEDGLSYYTWILPVTEKWEPGTSYNCEAEIDVGGYLFTRKGILQLPQKAVIHPTTSQDVDLHATSAASSTIMYTIPSFAGYPKTLHKVSSPSLAYKSRLSMNTETQTVPKRASESHKKLITATIPSSMPGSSDPVRRFPTVKPTNLLTEYPTVSTNVNIRIYSKPLTADFQGTPSAAVVYHTTEQGSSMKEGQTSISSYNTQPDNPKTESLPSVSAEESTTQMKSVEHLFTTLPLVHQRKSYNTQVRLSPTPWPTVILQFVSSQGIRATNKSPIQVVPSDRLALVWAVVPTLGLIGSLMLSFRLWTALRRKGSFIPKQL</sequence>
<gene>
    <name evidence="6" type="primary">LOC108695244</name>
</gene>
<dbReference type="AlphaFoldDB" id="A0A8J1KLS1"/>
<name>A0A8J1KLS1_XENLA</name>
<dbReference type="InterPro" id="IPR013768">
    <property type="entry name" value="ICAM_N"/>
</dbReference>
<keyword evidence="3" id="KW-0732">Signal</keyword>
<reference evidence="6" key="1">
    <citation type="submission" date="2025-08" db="UniProtKB">
        <authorList>
            <consortium name="RefSeq"/>
        </authorList>
    </citation>
    <scope>IDENTIFICATION</scope>
    <source>
        <strain evidence="6">J_2021</strain>
        <tissue evidence="6">Erythrocytes</tissue>
    </source>
</reference>
<dbReference type="Pfam" id="PF03921">
    <property type="entry name" value="ICAM_N"/>
    <property type="match status" value="2"/>
</dbReference>
<dbReference type="InterPro" id="IPR036179">
    <property type="entry name" value="Ig-like_dom_sf"/>
</dbReference>
<feature type="signal peptide" evidence="3">
    <location>
        <begin position="1"/>
        <end position="22"/>
    </location>
</feature>
<evidence type="ECO:0000256" key="3">
    <source>
        <dbReference type="SAM" id="SignalP"/>
    </source>
</evidence>
<keyword evidence="2" id="KW-0472">Membrane</keyword>
<dbReference type="InterPro" id="IPR007110">
    <property type="entry name" value="Ig-like_dom"/>
</dbReference>
<evidence type="ECO:0000259" key="4">
    <source>
        <dbReference type="PROSITE" id="PS50835"/>
    </source>
</evidence>
<dbReference type="Proteomes" id="UP000186698">
    <property type="component" value="Chromosome 1L"/>
</dbReference>
<dbReference type="InterPro" id="IPR003597">
    <property type="entry name" value="Ig_C1-set"/>
</dbReference>
<dbReference type="PANTHER" id="PTHR14162">
    <property type="entry name" value="MUCOSAL ADDRESSIN CELL ADHESION MOLECULE-1"/>
    <property type="match status" value="1"/>
</dbReference>
<dbReference type="InterPro" id="IPR013783">
    <property type="entry name" value="Ig-like_fold"/>
</dbReference>
<dbReference type="GO" id="GO:0007229">
    <property type="term" value="P:integrin-mediated signaling pathway"/>
    <property type="evidence" value="ECO:0007669"/>
    <property type="project" value="InterPro"/>
</dbReference>
<dbReference type="KEGG" id="xla:108695244"/>
<dbReference type="GO" id="GO:0098640">
    <property type="term" value="F:integrin binding involved in cell-matrix adhesion"/>
    <property type="evidence" value="ECO:0007669"/>
    <property type="project" value="InterPro"/>
</dbReference>
<feature type="transmembrane region" description="Helical" evidence="2">
    <location>
        <begin position="640"/>
        <end position="662"/>
    </location>
</feature>
<dbReference type="GeneID" id="108695244"/>